<keyword evidence="6" id="KW-0812">Transmembrane</keyword>
<evidence type="ECO:0000256" key="2">
    <source>
        <dbReference type="ARBA" id="ARBA00004167"/>
    </source>
</evidence>
<dbReference type="GO" id="GO:0016020">
    <property type="term" value="C:membrane"/>
    <property type="evidence" value="ECO:0007669"/>
    <property type="project" value="UniProtKB-SubCell"/>
</dbReference>
<dbReference type="InterPro" id="IPR046948">
    <property type="entry name" value="ATL20-22-like"/>
</dbReference>
<evidence type="ECO:0000256" key="5">
    <source>
        <dbReference type="ARBA" id="ARBA00022679"/>
    </source>
</evidence>
<evidence type="ECO:0000256" key="6">
    <source>
        <dbReference type="ARBA" id="ARBA00022692"/>
    </source>
</evidence>
<keyword evidence="8 15" id="KW-0732">Signal</keyword>
<evidence type="ECO:0000256" key="13">
    <source>
        <dbReference type="ARBA" id="ARBA00023136"/>
    </source>
</evidence>
<dbReference type="AlphaFoldDB" id="A0AAD8HYA8"/>
<evidence type="ECO:0000256" key="8">
    <source>
        <dbReference type="ARBA" id="ARBA00022729"/>
    </source>
</evidence>
<evidence type="ECO:0000256" key="1">
    <source>
        <dbReference type="ARBA" id="ARBA00000900"/>
    </source>
</evidence>
<feature type="chain" id="PRO_5042244715" description="RING-type E3 ubiquitin transferase" evidence="15">
    <location>
        <begin position="21"/>
        <end position="308"/>
    </location>
</feature>
<organism evidence="17 18">
    <name type="scientific">Heracleum sosnowskyi</name>
    <dbReference type="NCBI Taxonomy" id="360622"/>
    <lineage>
        <taxon>Eukaryota</taxon>
        <taxon>Viridiplantae</taxon>
        <taxon>Streptophyta</taxon>
        <taxon>Embryophyta</taxon>
        <taxon>Tracheophyta</taxon>
        <taxon>Spermatophyta</taxon>
        <taxon>Magnoliopsida</taxon>
        <taxon>eudicotyledons</taxon>
        <taxon>Gunneridae</taxon>
        <taxon>Pentapetalae</taxon>
        <taxon>asterids</taxon>
        <taxon>campanulids</taxon>
        <taxon>Apiales</taxon>
        <taxon>Apiaceae</taxon>
        <taxon>Apioideae</taxon>
        <taxon>apioid superclade</taxon>
        <taxon>Tordylieae</taxon>
        <taxon>Tordyliinae</taxon>
        <taxon>Heracleum</taxon>
    </lineage>
</organism>
<dbReference type="Proteomes" id="UP001237642">
    <property type="component" value="Unassembled WGS sequence"/>
</dbReference>
<keyword evidence="13" id="KW-0472">Membrane</keyword>
<evidence type="ECO:0000256" key="4">
    <source>
        <dbReference type="ARBA" id="ARBA00012483"/>
    </source>
</evidence>
<dbReference type="GO" id="GO:0008270">
    <property type="term" value="F:zinc ion binding"/>
    <property type="evidence" value="ECO:0007669"/>
    <property type="project" value="UniProtKB-KW"/>
</dbReference>
<comment type="pathway">
    <text evidence="3">Protein modification; protein ubiquitination.</text>
</comment>
<evidence type="ECO:0000313" key="17">
    <source>
        <dbReference type="EMBL" id="KAK1375365.1"/>
    </source>
</evidence>
<dbReference type="EC" id="2.3.2.27" evidence="4"/>
<proteinExistence type="inferred from homology"/>
<dbReference type="PANTHER" id="PTHR46279">
    <property type="entry name" value="RING/U-BOX SUPERFAMILY PROTEIN"/>
    <property type="match status" value="1"/>
</dbReference>
<reference evidence="17" key="1">
    <citation type="submission" date="2023-02" db="EMBL/GenBank/DDBJ databases">
        <title>Genome of toxic invasive species Heracleum sosnowskyi carries increased number of genes despite the absence of recent whole-genome duplications.</title>
        <authorList>
            <person name="Schelkunov M."/>
            <person name="Shtratnikova V."/>
            <person name="Makarenko M."/>
            <person name="Klepikova A."/>
            <person name="Omelchenko D."/>
            <person name="Novikova G."/>
            <person name="Obukhova E."/>
            <person name="Bogdanov V."/>
            <person name="Penin A."/>
            <person name="Logacheva M."/>
        </authorList>
    </citation>
    <scope>NUCLEOTIDE SEQUENCE</scope>
    <source>
        <strain evidence="17">Hsosn_3</strain>
        <tissue evidence="17">Leaf</tissue>
    </source>
</reference>
<keyword evidence="11" id="KW-0862">Zinc</keyword>
<keyword evidence="7" id="KW-0479">Metal-binding</keyword>
<name>A0AAD8HYA8_9APIA</name>
<accession>A0AAD8HYA8</accession>
<dbReference type="EMBL" id="JAUIZM010000007">
    <property type="protein sequence ID" value="KAK1375365.1"/>
    <property type="molecule type" value="Genomic_DNA"/>
</dbReference>
<comment type="similarity">
    <text evidence="14">Belongs to the RING-type zinc finger family. ATL subfamily.</text>
</comment>
<dbReference type="InterPro" id="IPR025287">
    <property type="entry name" value="WAK_GUB"/>
</dbReference>
<feature type="domain" description="Wall-associated receptor kinase galacturonan-binding" evidence="16">
    <location>
        <begin position="29"/>
        <end position="74"/>
    </location>
</feature>
<protein>
    <recommendedName>
        <fullName evidence="4">RING-type E3 ubiquitin transferase</fullName>
        <ecNumber evidence="4">2.3.2.27</ecNumber>
    </recommendedName>
</protein>
<dbReference type="GO" id="GO:0061630">
    <property type="term" value="F:ubiquitin protein ligase activity"/>
    <property type="evidence" value="ECO:0007669"/>
    <property type="project" value="UniProtKB-EC"/>
</dbReference>
<evidence type="ECO:0000256" key="11">
    <source>
        <dbReference type="ARBA" id="ARBA00022833"/>
    </source>
</evidence>
<evidence type="ECO:0000259" key="16">
    <source>
        <dbReference type="Pfam" id="PF13947"/>
    </source>
</evidence>
<dbReference type="PANTHER" id="PTHR46279:SF9">
    <property type="entry name" value="OS01G0116300 PROTEIN"/>
    <property type="match status" value="1"/>
</dbReference>
<keyword evidence="10" id="KW-0833">Ubl conjugation pathway</keyword>
<evidence type="ECO:0000256" key="15">
    <source>
        <dbReference type="SAM" id="SignalP"/>
    </source>
</evidence>
<evidence type="ECO:0000256" key="10">
    <source>
        <dbReference type="ARBA" id="ARBA00022786"/>
    </source>
</evidence>
<evidence type="ECO:0000256" key="9">
    <source>
        <dbReference type="ARBA" id="ARBA00022771"/>
    </source>
</evidence>
<evidence type="ECO:0000256" key="3">
    <source>
        <dbReference type="ARBA" id="ARBA00004906"/>
    </source>
</evidence>
<keyword evidence="12" id="KW-1133">Transmembrane helix</keyword>
<keyword evidence="18" id="KW-1185">Reference proteome</keyword>
<evidence type="ECO:0000256" key="12">
    <source>
        <dbReference type="ARBA" id="ARBA00022989"/>
    </source>
</evidence>
<comment type="subcellular location">
    <subcellularLocation>
        <location evidence="2">Membrane</location>
        <topology evidence="2">Single-pass membrane protein</topology>
    </subcellularLocation>
</comment>
<evidence type="ECO:0000313" key="18">
    <source>
        <dbReference type="Proteomes" id="UP001237642"/>
    </source>
</evidence>
<sequence>MGFQVFVHLILVFAIRGVVAAIGEVREECRTMRCSNHGPEIRFPFQLKDRQPEHCGLPGFQIFCHRGKASMEFQFLENTSLPGIQLFTTQEVHVLYLDYEWKRIDYKIINSKLKLVHALTSLSSAIAPFHLLTKFDDNATCVSCSSRVATKLYPPAKMVTSLSRQSFPVYCFLNSLNISQLSITSCAMVFSSSIPHIDDPLNGLKRYGNYWLGPNCGKCEAKGEYCKLKNSSISNIEPADNSTICLPRGRGKDSIKPIAGWHPVDRPSMKHVIQMLESQECPTMPPNPFGTSSARSFTNDLEVIFESE</sequence>
<dbReference type="GO" id="GO:0030247">
    <property type="term" value="F:polysaccharide binding"/>
    <property type="evidence" value="ECO:0007669"/>
    <property type="project" value="InterPro"/>
</dbReference>
<evidence type="ECO:0000256" key="14">
    <source>
        <dbReference type="ARBA" id="ARBA00024209"/>
    </source>
</evidence>
<reference evidence="17" key="2">
    <citation type="submission" date="2023-05" db="EMBL/GenBank/DDBJ databases">
        <authorList>
            <person name="Schelkunov M.I."/>
        </authorList>
    </citation>
    <scope>NUCLEOTIDE SEQUENCE</scope>
    <source>
        <strain evidence="17">Hsosn_3</strain>
        <tissue evidence="17">Leaf</tissue>
    </source>
</reference>
<dbReference type="Pfam" id="PF13947">
    <property type="entry name" value="GUB_WAK_bind"/>
    <property type="match status" value="1"/>
</dbReference>
<feature type="signal peptide" evidence="15">
    <location>
        <begin position="1"/>
        <end position="20"/>
    </location>
</feature>
<evidence type="ECO:0000256" key="7">
    <source>
        <dbReference type="ARBA" id="ARBA00022723"/>
    </source>
</evidence>
<keyword evidence="5" id="KW-0808">Transferase</keyword>
<keyword evidence="9" id="KW-0863">Zinc-finger</keyword>
<comment type="catalytic activity">
    <reaction evidence="1">
        <text>S-ubiquitinyl-[E2 ubiquitin-conjugating enzyme]-L-cysteine + [acceptor protein]-L-lysine = [E2 ubiquitin-conjugating enzyme]-L-cysteine + N(6)-ubiquitinyl-[acceptor protein]-L-lysine.</text>
        <dbReference type="EC" id="2.3.2.27"/>
    </reaction>
</comment>
<comment type="caution">
    <text evidence="17">The sequence shown here is derived from an EMBL/GenBank/DDBJ whole genome shotgun (WGS) entry which is preliminary data.</text>
</comment>
<gene>
    <name evidence="17" type="ORF">POM88_031558</name>
</gene>